<comment type="subcellular location">
    <subcellularLocation>
        <location evidence="1">Cell membrane</location>
        <topology evidence="1">Lipid-anchor</topology>
        <topology evidence="1">GPI-anchor</topology>
    </subcellularLocation>
</comment>
<feature type="chain" id="PRO_5018205987" description="SCP domain-containing protein" evidence="9">
    <location>
        <begin position="21"/>
        <end position="504"/>
    </location>
</feature>
<dbReference type="PRINTS" id="PR00837">
    <property type="entry name" value="V5TPXLIKE"/>
</dbReference>
<name>A0A3M7E1F4_HORWE</name>
<evidence type="ECO:0000313" key="12">
    <source>
        <dbReference type="Proteomes" id="UP000269539"/>
    </source>
</evidence>
<dbReference type="SUPFAM" id="SSF55797">
    <property type="entry name" value="PR-1-like"/>
    <property type="match status" value="1"/>
</dbReference>
<protein>
    <recommendedName>
        <fullName evidence="10">SCP domain-containing protein</fullName>
    </recommendedName>
</protein>
<keyword evidence="3" id="KW-0336">GPI-anchor</keyword>
<evidence type="ECO:0000256" key="8">
    <source>
        <dbReference type="SAM" id="MobiDB-lite"/>
    </source>
</evidence>
<evidence type="ECO:0000256" key="7">
    <source>
        <dbReference type="ARBA" id="ARBA00023288"/>
    </source>
</evidence>
<keyword evidence="2" id="KW-1003">Cell membrane</keyword>
<organism evidence="11 12">
    <name type="scientific">Hortaea werneckii</name>
    <name type="common">Black yeast</name>
    <name type="synonym">Cladosporium werneckii</name>
    <dbReference type="NCBI Taxonomy" id="91943"/>
    <lineage>
        <taxon>Eukaryota</taxon>
        <taxon>Fungi</taxon>
        <taxon>Dikarya</taxon>
        <taxon>Ascomycota</taxon>
        <taxon>Pezizomycotina</taxon>
        <taxon>Dothideomycetes</taxon>
        <taxon>Dothideomycetidae</taxon>
        <taxon>Mycosphaerellales</taxon>
        <taxon>Teratosphaeriaceae</taxon>
        <taxon>Hortaea</taxon>
    </lineage>
</organism>
<evidence type="ECO:0000256" key="6">
    <source>
        <dbReference type="ARBA" id="ARBA00023180"/>
    </source>
</evidence>
<dbReference type="InterPro" id="IPR046530">
    <property type="entry name" value="BIM1-like_dom"/>
</dbReference>
<sequence>MLGFHHILAIAVAATSLARAHTVITYPGWRGNNLHTNGTLPETNPDTIGVDFYEDGTTGFPYGMQWIYPCGGMPLTQNRTKWPVSGGAVSIQPGWFPGHSKALFYINIGIQEQGQSNPPNMSHPVVHPFQITGPNNSYYGGQFCLPQVGMPANLSLEVGQNITIQVIETAQHGAALYSCVDVTLVDDKDGDYEEVTPDNCYNSSDIGFNLLYTSQELTATGETNAAGALLPPVALMKMDDLFKDMVDRLEQRWRGRQAGYQESFPRPSEGYQWSYQWSSNNAIGNPVPHVPPYQQQQGQPSSSPDLAGSASHQNQPPTALFPELPLPFQPPAQQILTPTPNPPSQTYSPPPPTPPLSNKNPITTCVTLHNRARADQNIPPLQWSDVLHHDAQQYAERLARRGRMEHSASLGEKGQGENLYASSDRKAGVKEAVEAWMGEERYYPKGAKVGSRGGGGLGTWGHYSQCMWSRTTHVGMGKAVGKDGWAYVVARYWPAGNIVGQRPY</sequence>
<dbReference type="InterPro" id="IPR046936">
    <property type="entry name" value="BIM1-like"/>
</dbReference>
<evidence type="ECO:0000259" key="10">
    <source>
        <dbReference type="SMART" id="SM00198"/>
    </source>
</evidence>
<evidence type="ECO:0000256" key="4">
    <source>
        <dbReference type="ARBA" id="ARBA00022729"/>
    </source>
</evidence>
<reference evidence="11 12" key="1">
    <citation type="journal article" date="2018" name="BMC Genomics">
        <title>Genomic evidence for intraspecific hybridization in a clonal and extremely halotolerant yeast.</title>
        <authorList>
            <person name="Gostincar C."/>
            <person name="Stajich J.E."/>
            <person name="Zupancic J."/>
            <person name="Zalar P."/>
            <person name="Gunde-Cimerman N."/>
        </authorList>
    </citation>
    <scope>NUCLEOTIDE SEQUENCE [LARGE SCALE GENOMIC DNA]</scope>
    <source>
        <strain evidence="11 12">EXF-10513</strain>
    </source>
</reference>
<keyword evidence="4 9" id="KW-0732">Signal</keyword>
<keyword evidence="6" id="KW-0325">Glycoprotein</keyword>
<feature type="signal peptide" evidence="9">
    <location>
        <begin position="1"/>
        <end position="20"/>
    </location>
</feature>
<feature type="compositionally biased region" description="Pro residues" evidence="8">
    <location>
        <begin position="339"/>
        <end position="355"/>
    </location>
</feature>
<comment type="caution">
    <text evidence="11">The sequence shown here is derived from an EMBL/GenBank/DDBJ whole genome shotgun (WGS) entry which is preliminary data.</text>
</comment>
<dbReference type="PANTHER" id="PTHR34992">
    <property type="entry name" value="HYPHAL ANASTAMOSIS-7 PROTEIN"/>
    <property type="match status" value="1"/>
</dbReference>
<dbReference type="AlphaFoldDB" id="A0A3M7E1F4"/>
<dbReference type="Pfam" id="PF20238">
    <property type="entry name" value="BIM1-like_dom"/>
    <property type="match status" value="1"/>
</dbReference>
<gene>
    <name evidence="11" type="ORF">D0864_10868</name>
</gene>
<evidence type="ECO:0000256" key="2">
    <source>
        <dbReference type="ARBA" id="ARBA00022475"/>
    </source>
</evidence>
<dbReference type="InterPro" id="IPR014044">
    <property type="entry name" value="CAP_dom"/>
</dbReference>
<proteinExistence type="predicted"/>
<feature type="region of interest" description="Disordered" evidence="8">
    <location>
        <begin position="284"/>
        <end position="362"/>
    </location>
</feature>
<dbReference type="EMBL" id="QWIO01001512">
    <property type="protein sequence ID" value="RMY70529.1"/>
    <property type="molecule type" value="Genomic_DNA"/>
</dbReference>
<accession>A0A3M7E1F4</accession>
<evidence type="ECO:0000256" key="3">
    <source>
        <dbReference type="ARBA" id="ARBA00022622"/>
    </source>
</evidence>
<dbReference type="GO" id="GO:0005886">
    <property type="term" value="C:plasma membrane"/>
    <property type="evidence" value="ECO:0007669"/>
    <property type="project" value="UniProtKB-SubCell"/>
</dbReference>
<dbReference type="Proteomes" id="UP000269539">
    <property type="component" value="Unassembled WGS sequence"/>
</dbReference>
<dbReference type="VEuPathDB" id="FungiDB:BTJ68_06760"/>
<keyword evidence="7" id="KW-0449">Lipoprotein</keyword>
<dbReference type="PANTHER" id="PTHR34992:SF10">
    <property type="entry name" value="COPPER ACQUISITION FACTOR BIM1-LIKE DOMAIN-CONTAINING PROTEIN"/>
    <property type="match status" value="1"/>
</dbReference>
<dbReference type="InterPro" id="IPR001283">
    <property type="entry name" value="CRISP-related"/>
</dbReference>
<dbReference type="InterPro" id="IPR035940">
    <property type="entry name" value="CAP_sf"/>
</dbReference>
<dbReference type="Pfam" id="PF00188">
    <property type="entry name" value="CAP"/>
    <property type="match status" value="1"/>
</dbReference>
<evidence type="ECO:0000313" key="11">
    <source>
        <dbReference type="EMBL" id="RMY70529.1"/>
    </source>
</evidence>
<dbReference type="Gene3D" id="3.40.33.10">
    <property type="entry name" value="CAP"/>
    <property type="match status" value="1"/>
</dbReference>
<dbReference type="SMART" id="SM00198">
    <property type="entry name" value="SCP"/>
    <property type="match status" value="1"/>
</dbReference>
<evidence type="ECO:0000256" key="5">
    <source>
        <dbReference type="ARBA" id="ARBA00023136"/>
    </source>
</evidence>
<keyword evidence="5" id="KW-0472">Membrane</keyword>
<evidence type="ECO:0000256" key="9">
    <source>
        <dbReference type="SAM" id="SignalP"/>
    </source>
</evidence>
<dbReference type="GO" id="GO:0098552">
    <property type="term" value="C:side of membrane"/>
    <property type="evidence" value="ECO:0007669"/>
    <property type="project" value="UniProtKB-KW"/>
</dbReference>
<dbReference type="CDD" id="cd21176">
    <property type="entry name" value="LPMO_auxiliary-like"/>
    <property type="match status" value="1"/>
</dbReference>
<evidence type="ECO:0000256" key="1">
    <source>
        <dbReference type="ARBA" id="ARBA00004609"/>
    </source>
</evidence>
<feature type="domain" description="SCP" evidence="10">
    <location>
        <begin position="360"/>
        <end position="500"/>
    </location>
</feature>
<feature type="compositionally biased region" description="Low complexity" evidence="8">
    <location>
        <begin position="292"/>
        <end position="304"/>
    </location>
</feature>